<feature type="domain" description="Serine/threonine-protein kinase haspin C-terminal" evidence="10">
    <location>
        <begin position="308"/>
        <end position="421"/>
    </location>
</feature>
<keyword evidence="12" id="KW-1185">Reference proteome</keyword>
<dbReference type="Gene3D" id="3.30.200.20">
    <property type="entry name" value="Phosphorylase Kinase, domain 1"/>
    <property type="match status" value="1"/>
</dbReference>
<dbReference type="InterPro" id="IPR011009">
    <property type="entry name" value="Kinase-like_dom_sf"/>
</dbReference>
<dbReference type="InterPro" id="IPR024604">
    <property type="entry name" value="GSG2_C"/>
</dbReference>
<evidence type="ECO:0000256" key="6">
    <source>
        <dbReference type="ARBA" id="ARBA00022840"/>
    </source>
</evidence>
<dbReference type="PANTHER" id="PTHR24419">
    <property type="entry name" value="INTERLEUKIN-1 RECEPTOR-ASSOCIATED KINASE"/>
    <property type="match status" value="1"/>
</dbReference>
<keyword evidence="3" id="KW-0808">Transferase</keyword>
<comment type="catalytic activity">
    <reaction evidence="7">
        <text>L-threonyl-[protein] + ATP = O-phospho-L-threonyl-[protein] + ADP + H(+)</text>
        <dbReference type="Rhea" id="RHEA:46608"/>
        <dbReference type="Rhea" id="RHEA-COMP:11060"/>
        <dbReference type="Rhea" id="RHEA-COMP:11605"/>
        <dbReference type="ChEBI" id="CHEBI:15378"/>
        <dbReference type="ChEBI" id="CHEBI:30013"/>
        <dbReference type="ChEBI" id="CHEBI:30616"/>
        <dbReference type="ChEBI" id="CHEBI:61977"/>
        <dbReference type="ChEBI" id="CHEBI:456216"/>
        <dbReference type="EC" id="2.7.11.1"/>
    </reaction>
</comment>
<evidence type="ECO:0000259" key="10">
    <source>
        <dbReference type="SMART" id="SM01331"/>
    </source>
</evidence>
<evidence type="ECO:0000256" key="3">
    <source>
        <dbReference type="ARBA" id="ARBA00022679"/>
    </source>
</evidence>
<dbReference type="SMART" id="SM01331">
    <property type="entry name" value="DUF3635"/>
    <property type="match status" value="1"/>
</dbReference>
<gene>
    <name evidence="11" type="ORF">SCUCBS95973_007620</name>
</gene>
<dbReference type="Pfam" id="PF12330">
    <property type="entry name" value="Haspin_kinase"/>
    <property type="match status" value="1"/>
</dbReference>
<evidence type="ECO:0000313" key="11">
    <source>
        <dbReference type="EMBL" id="CAK7230570.1"/>
    </source>
</evidence>
<evidence type="ECO:0000256" key="2">
    <source>
        <dbReference type="ARBA" id="ARBA00022527"/>
    </source>
</evidence>
<evidence type="ECO:0000256" key="1">
    <source>
        <dbReference type="ARBA" id="ARBA00012513"/>
    </source>
</evidence>
<dbReference type="PANTHER" id="PTHR24419:SF18">
    <property type="entry name" value="SERINE_THREONINE-PROTEIN KINASE HASPIN"/>
    <property type="match status" value="1"/>
</dbReference>
<organism evidence="11 12">
    <name type="scientific">Sporothrix curviconia</name>
    <dbReference type="NCBI Taxonomy" id="1260050"/>
    <lineage>
        <taxon>Eukaryota</taxon>
        <taxon>Fungi</taxon>
        <taxon>Dikarya</taxon>
        <taxon>Ascomycota</taxon>
        <taxon>Pezizomycotina</taxon>
        <taxon>Sordariomycetes</taxon>
        <taxon>Sordariomycetidae</taxon>
        <taxon>Ophiostomatales</taxon>
        <taxon>Ophiostomataceae</taxon>
        <taxon>Sporothrix</taxon>
    </lineage>
</organism>
<dbReference type="SUPFAM" id="SSF56112">
    <property type="entry name" value="Protein kinase-like (PK-like)"/>
    <property type="match status" value="1"/>
</dbReference>
<feature type="region of interest" description="Disordered" evidence="9">
    <location>
        <begin position="489"/>
        <end position="509"/>
    </location>
</feature>
<proteinExistence type="predicted"/>
<evidence type="ECO:0000256" key="9">
    <source>
        <dbReference type="SAM" id="MobiDB-lite"/>
    </source>
</evidence>
<evidence type="ECO:0000256" key="8">
    <source>
        <dbReference type="ARBA" id="ARBA00048679"/>
    </source>
</evidence>
<name>A0ABP0CHK9_9PEZI</name>
<comment type="caution">
    <text evidence="11">The sequence shown here is derived from an EMBL/GenBank/DDBJ whole genome shotgun (WGS) entry which is preliminary data.</text>
</comment>
<evidence type="ECO:0000313" key="12">
    <source>
        <dbReference type="Proteomes" id="UP001642405"/>
    </source>
</evidence>
<evidence type="ECO:0000256" key="7">
    <source>
        <dbReference type="ARBA" id="ARBA00047899"/>
    </source>
</evidence>
<feature type="compositionally biased region" description="Basic residues" evidence="9">
    <location>
        <begin position="497"/>
        <end position="509"/>
    </location>
</feature>
<keyword evidence="5" id="KW-0418">Kinase</keyword>
<comment type="catalytic activity">
    <reaction evidence="8">
        <text>L-seryl-[protein] + ATP = O-phospho-L-seryl-[protein] + ADP + H(+)</text>
        <dbReference type="Rhea" id="RHEA:17989"/>
        <dbReference type="Rhea" id="RHEA-COMP:9863"/>
        <dbReference type="Rhea" id="RHEA-COMP:11604"/>
        <dbReference type="ChEBI" id="CHEBI:15378"/>
        <dbReference type="ChEBI" id="CHEBI:29999"/>
        <dbReference type="ChEBI" id="CHEBI:30616"/>
        <dbReference type="ChEBI" id="CHEBI:83421"/>
        <dbReference type="ChEBI" id="CHEBI:456216"/>
        <dbReference type="EC" id="2.7.11.1"/>
    </reaction>
</comment>
<keyword evidence="6" id="KW-0067">ATP-binding</keyword>
<evidence type="ECO:0000256" key="5">
    <source>
        <dbReference type="ARBA" id="ARBA00022777"/>
    </source>
</evidence>
<dbReference type="Gene3D" id="1.10.510.10">
    <property type="entry name" value="Transferase(Phosphotransferase) domain 1"/>
    <property type="match status" value="1"/>
</dbReference>
<accession>A0ABP0CHK9</accession>
<keyword evidence="4" id="KW-0547">Nucleotide-binding</keyword>
<protein>
    <recommendedName>
        <fullName evidence="1">non-specific serine/threonine protein kinase</fullName>
        <ecNumber evidence="1">2.7.11.1</ecNumber>
    </recommendedName>
</protein>
<evidence type="ECO:0000256" key="4">
    <source>
        <dbReference type="ARBA" id="ARBA00022741"/>
    </source>
</evidence>
<dbReference type="EMBL" id="CAWUHB010000054">
    <property type="protein sequence ID" value="CAK7230570.1"/>
    <property type="molecule type" value="Genomic_DNA"/>
</dbReference>
<sequence>MLRTTTTRAPTDRKRRYPPRTVLDLVDDITEQLTFVSLDDALTLGHFDFEPAEEPIDSGLRVLTWADMCPPGDRIEKIAEASYAEVYRVTNARGTSIIKAIRLASPIKPQTKAQVRSGLVDEEPHDEEDLRGELTISEWLADIPGFVVYKERYIVRGKAPKDLLETHQTFHRRAKRQDPDRLQFYPSPSRYLDDTRFLVIELGDAGRALEDVVLDSASQLWDVFLHVAIALARAEDQINFEHRDLHEGNLCVRQVCQPRKKADDDNSPVVFGFSGLDITILDYGLSRAEDVNDDDRVEPIAFDLEKDLSLFTSTHADQCKVYRQMRSHLLKGDRVHLPPACHHKPYDDGPDGQPISWKDYNPYTNVLWLAYLYGYLVRNFSGEKQALVGFRRATRELWMHMSPDAPPSVLSFPSATDVVGFAVEAGWLTEAQLVGGCGEDSFLSMRSYTGRLTATVDVSLLLSEAAAEAATDASVSVNESIIEAQIVERNESEPRRSPRRRRPVIRYEG</sequence>
<dbReference type="Proteomes" id="UP001642405">
    <property type="component" value="Unassembled WGS sequence"/>
</dbReference>
<keyword evidence="2" id="KW-0723">Serine/threonine-protein kinase</keyword>
<dbReference type="EC" id="2.7.11.1" evidence="1"/>
<reference evidence="11 12" key="1">
    <citation type="submission" date="2024-01" db="EMBL/GenBank/DDBJ databases">
        <authorList>
            <person name="Allen C."/>
            <person name="Tagirdzhanova G."/>
        </authorList>
    </citation>
    <scope>NUCLEOTIDE SEQUENCE [LARGE SCALE GENOMIC DNA]</scope>
</reference>